<keyword evidence="1" id="KW-0805">Transcription regulation</keyword>
<keyword evidence="7" id="KW-1185">Reference proteome</keyword>
<feature type="domain" description="PsrA tetracyclin repressor-like C-terminal" evidence="5">
    <location>
        <begin position="96"/>
        <end position="207"/>
    </location>
</feature>
<name>A0A286DU65_9ACTN</name>
<dbReference type="GO" id="GO:0003700">
    <property type="term" value="F:DNA-binding transcription factor activity"/>
    <property type="evidence" value="ECO:0007669"/>
    <property type="project" value="TreeGrafter"/>
</dbReference>
<dbReference type="InterPro" id="IPR001647">
    <property type="entry name" value="HTH_TetR"/>
</dbReference>
<proteinExistence type="predicted"/>
<dbReference type="AlphaFoldDB" id="A0A286DU65"/>
<accession>A0A286DU65</accession>
<organism evidence="6 7">
    <name type="scientific">Streptomyces zhaozhouensis</name>
    <dbReference type="NCBI Taxonomy" id="1300267"/>
    <lineage>
        <taxon>Bacteria</taxon>
        <taxon>Bacillati</taxon>
        <taxon>Actinomycetota</taxon>
        <taxon>Actinomycetes</taxon>
        <taxon>Kitasatosporales</taxon>
        <taxon>Streptomycetaceae</taxon>
        <taxon>Streptomyces</taxon>
    </lineage>
</organism>
<gene>
    <name evidence="6" type="ORF">SAMN06297387_10514</name>
</gene>
<evidence type="ECO:0000256" key="1">
    <source>
        <dbReference type="ARBA" id="ARBA00023015"/>
    </source>
</evidence>
<dbReference type="Pfam" id="PF17939">
    <property type="entry name" value="TetR_C_30"/>
    <property type="match status" value="1"/>
</dbReference>
<dbReference type="Pfam" id="PF00440">
    <property type="entry name" value="TetR_N"/>
    <property type="match status" value="1"/>
</dbReference>
<evidence type="ECO:0000256" key="3">
    <source>
        <dbReference type="ARBA" id="ARBA00023163"/>
    </source>
</evidence>
<evidence type="ECO:0000259" key="4">
    <source>
        <dbReference type="Pfam" id="PF00440"/>
    </source>
</evidence>
<dbReference type="PANTHER" id="PTHR30055">
    <property type="entry name" value="HTH-TYPE TRANSCRIPTIONAL REGULATOR RUTR"/>
    <property type="match status" value="1"/>
</dbReference>
<dbReference type="EMBL" id="OCNE01000005">
    <property type="protein sequence ID" value="SOD62199.1"/>
    <property type="molecule type" value="Genomic_DNA"/>
</dbReference>
<dbReference type="Proteomes" id="UP000219072">
    <property type="component" value="Unassembled WGS sequence"/>
</dbReference>
<dbReference type="Gene3D" id="1.10.357.10">
    <property type="entry name" value="Tetracycline Repressor, domain 2"/>
    <property type="match status" value="1"/>
</dbReference>
<dbReference type="GO" id="GO:0000976">
    <property type="term" value="F:transcription cis-regulatory region binding"/>
    <property type="evidence" value="ECO:0007669"/>
    <property type="project" value="TreeGrafter"/>
</dbReference>
<reference evidence="6 7" key="1">
    <citation type="submission" date="2017-09" db="EMBL/GenBank/DDBJ databases">
        <authorList>
            <person name="Ehlers B."/>
            <person name="Leendertz F.H."/>
        </authorList>
    </citation>
    <scope>NUCLEOTIDE SEQUENCE [LARGE SCALE GENOMIC DNA]</scope>
    <source>
        <strain evidence="6 7">CGMCC 4.7095</strain>
    </source>
</reference>
<sequence length="232" mass="24827">MADGSARGDRASETRRAILVAAERLFAERGVVAVSSRQISEAAGQGNNTAVGYHFGGKDGLVRAIVRRHADRIDTARTRMLAEIGDSTDVRDWCLCLVRPGTEYLATLGGTTWYARFAVQTMTDPALRETVLDEAFGRPSLLRALDGLNRCLPSLPPRVHLLRGEMARVLLTHSLAERERILATHGTAADGVDWHAHTTALVDALVGLWLAPVTDPGADTGPAGRAPSGCLA</sequence>
<dbReference type="OrthoDB" id="2356263at2"/>
<evidence type="ECO:0000313" key="7">
    <source>
        <dbReference type="Proteomes" id="UP000219072"/>
    </source>
</evidence>
<dbReference type="InterPro" id="IPR009057">
    <property type="entry name" value="Homeodomain-like_sf"/>
</dbReference>
<keyword evidence="3" id="KW-0804">Transcription</keyword>
<dbReference type="PANTHER" id="PTHR30055:SF234">
    <property type="entry name" value="HTH-TYPE TRANSCRIPTIONAL REGULATOR BETI"/>
    <property type="match status" value="1"/>
</dbReference>
<evidence type="ECO:0000313" key="6">
    <source>
        <dbReference type="EMBL" id="SOD62199.1"/>
    </source>
</evidence>
<keyword evidence="2" id="KW-0238">DNA-binding</keyword>
<dbReference type="RefSeq" id="WP_097230691.1">
    <property type="nucleotide sequence ID" value="NZ_OCNE01000005.1"/>
</dbReference>
<protein>
    <submittedName>
        <fullName evidence="6">Transcriptional regulator, TetR family</fullName>
    </submittedName>
</protein>
<dbReference type="SUPFAM" id="SSF46689">
    <property type="entry name" value="Homeodomain-like"/>
    <property type="match status" value="1"/>
</dbReference>
<dbReference type="InterPro" id="IPR050109">
    <property type="entry name" value="HTH-type_TetR-like_transc_reg"/>
</dbReference>
<evidence type="ECO:0000256" key="2">
    <source>
        <dbReference type="ARBA" id="ARBA00023125"/>
    </source>
</evidence>
<evidence type="ECO:0000259" key="5">
    <source>
        <dbReference type="Pfam" id="PF17939"/>
    </source>
</evidence>
<dbReference type="InterPro" id="IPR041586">
    <property type="entry name" value="PsrA_TetR_C"/>
</dbReference>
<feature type="domain" description="HTH tetR-type" evidence="4">
    <location>
        <begin position="18"/>
        <end position="65"/>
    </location>
</feature>